<evidence type="ECO:0000313" key="2">
    <source>
        <dbReference type="EMBL" id="MBC1520120.1"/>
    </source>
</evidence>
<feature type="transmembrane region" description="Helical" evidence="1">
    <location>
        <begin position="222"/>
        <end position="244"/>
    </location>
</feature>
<feature type="transmembrane region" description="Helical" evidence="1">
    <location>
        <begin position="133"/>
        <end position="151"/>
    </location>
</feature>
<organism evidence="2 3">
    <name type="scientific">Listeria aquatica</name>
    <dbReference type="NCBI Taxonomy" id="1494960"/>
    <lineage>
        <taxon>Bacteria</taxon>
        <taxon>Bacillati</taxon>
        <taxon>Bacillota</taxon>
        <taxon>Bacilli</taxon>
        <taxon>Bacillales</taxon>
        <taxon>Listeriaceae</taxon>
        <taxon>Listeria</taxon>
    </lineage>
</organism>
<accession>A0A841ZM93</accession>
<evidence type="ECO:0000256" key="1">
    <source>
        <dbReference type="SAM" id="Phobius"/>
    </source>
</evidence>
<dbReference type="RefSeq" id="WP_185371729.1">
    <property type="nucleotide sequence ID" value="NZ_JAARRM010000001.1"/>
</dbReference>
<name>A0A841ZM93_9LIST</name>
<gene>
    <name evidence="2" type="ORF">HB912_00485</name>
</gene>
<dbReference type="AlphaFoldDB" id="A0A841ZM93"/>
<dbReference type="EMBL" id="JAARRM010000001">
    <property type="protein sequence ID" value="MBC1520120.1"/>
    <property type="molecule type" value="Genomic_DNA"/>
</dbReference>
<protein>
    <submittedName>
        <fullName evidence="2">Uncharacterized protein</fullName>
    </submittedName>
</protein>
<evidence type="ECO:0000313" key="3">
    <source>
        <dbReference type="Proteomes" id="UP000559885"/>
    </source>
</evidence>
<sequence>MKKDKEFLSSISLEEADGSLKMKDIYQVMNGEKKQSFPVEMKKIIILLVGLVFPVLMTFSFALDMTKTSSIFSNSIVIVAEVLIIILMCYQFFKVYPPFLKNYGYKAYCYSIAKLAYISYFSVGLGITKGNYIINFLVFLMAILVFIYLYYKVEQNMVLDEINKTFGQNFKVSKILTVMLKFSGLSVVIALVVMQFYRINKSWIMNMTNMSGGSSSSLMDDVIGVVFGIPLLLVITLIPTFFLFKANLFVRGQVIKKYPEEFRKKTNFTEEEWYGEK</sequence>
<comment type="caution">
    <text evidence="2">The sequence shown here is derived from an EMBL/GenBank/DDBJ whole genome shotgun (WGS) entry which is preliminary data.</text>
</comment>
<reference evidence="2 3" key="1">
    <citation type="submission" date="2020-03" db="EMBL/GenBank/DDBJ databases">
        <title>Soil Listeria distribution.</title>
        <authorList>
            <person name="Liao J."/>
            <person name="Wiedmann M."/>
        </authorList>
    </citation>
    <scope>NUCLEOTIDE SEQUENCE [LARGE SCALE GENOMIC DNA]</scope>
    <source>
        <strain evidence="2 3">FSL L7-1507</strain>
    </source>
</reference>
<feature type="transmembrane region" description="Helical" evidence="1">
    <location>
        <begin position="44"/>
        <end position="63"/>
    </location>
</feature>
<dbReference type="Proteomes" id="UP000559885">
    <property type="component" value="Unassembled WGS sequence"/>
</dbReference>
<proteinExistence type="predicted"/>
<feature type="transmembrane region" description="Helical" evidence="1">
    <location>
        <begin position="75"/>
        <end position="93"/>
    </location>
</feature>
<keyword evidence="1" id="KW-1133">Transmembrane helix</keyword>
<keyword evidence="1" id="KW-0812">Transmembrane</keyword>
<feature type="transmembrane region" description="Helical" evidence="1">
    <location>
        <begin position="105"/>
        <end position="127"/>
    </location>
</feature>
<feature type="transmembrane region" description="Helical" evidence="1">
    <location>
        <begin position="172"/>
        <end position="197"/>
    </location>
</feature>
<keyword evidence="1" id="KW-0472">Membrane</keyword>